<dbReference type="InterPro" id="IPR000192">
    <property type="entry name" value="Aminotrans_V_dom"/>
</dbReference>
<dbReference type="RefSeq" id="WP_007579148.1">
    <property type="nucleotide sequence ID" value="NZ_AGUD01000313.1"/>
</dbReference>
<evidence type="ECO:0000256" key="4">
    <source>
        <dbReference type="ARBA" id="ARBA00022679"/>
    </source>
</evidence>
<comment type="caution">
    <text evidence="8">The sequence shown here is derived from an EMBL/GenBank/DDBJ whole genome shotgun (WGS) entry which is preliminary data.</text>
</comment>
<evidence type="ECO:0000259" key="7">
    <source>
        <dbReference type="Pfam" id="PF00266"/>
    </source>
</evidence>
<evidence type="ECO:0000256" key="3">
    <source>
        <dbReference type="ARBA" id="ARBA00012239"/>
    </source>
</evidence>
<evidence type="ECO:0000313" key="9">
    <source>
        <dbReference type="Proteomes" id="UP000005143"/>
    </source>
</evidence>
<dbReference type="Gene3D" id="3.90.1150.10">
    <property type="entry name" value="Aspartate Aminotransferase, domain 1"/>
    <property type="match status" value="1"/>
</dbReference>
<organism evidence="8 9">
    <name type="scientific">Patulibacter medicamentivorans</name>
    <dbReference type="NCBI Taxonomy" id="1097667"/>
    <lineage>
        <taxon>Bacteria</taxon>
        <taxon>Bacillati</taxon>
        <taxon>Actinomycetota</taxon>
        <taxon>Thermoleophilia</taxon>
        <taxon>Solirubrobacterales</taxon>
        <taxon>Patulibacteraceae</taxon>
        <taxon>Patulibacter</taxon>
    </lineage>
</organism>
<comment type="catalytic activity">
    <reaction evidence="6">
        <text>(sulfur carrier)-H + L-cysteine = (sulfur carrier)-SH + L-alanine</text>
        <dbReference type="Rhea" id="RHEA:43892"/>
        <dbReference type="Rhea" id="RHEA-COMP:14737"/>
        <dbReference type="Rhea" id="RHEA-COMP:14739"/>
        <dbReference type="ChEBI" id="CHEBI:29917"/>
        <dbReference type="ChEBI" id="CHEBI:35235"/>
        <dbReference type="ChEBI" id="CHEBI:57972"/>
        <dbReference type="ChEBI" id="CHEBI:64428"/>
        <dbReference type="EC" id="2.8.1.7"/>
    </reaction>
</comment>
<comment type="cofactor">
    <cofactor evidence="1">
        <name>pyridoxal 5'-phosphate</name>
        <dbReference type="ChEBI" id="CHEBI:597326"/>
    </cofactor>
</comment>
<keyword evidence="9" id="KW-1185">Reference proteome</keyword>
<dbReference type="OrthoDB" id="9804366at2"/>
<dbReference type="EMBL" id="AGUD01000313">
    <property type="protein sequence ID" value="EHN08904.1"/>
    <property type="molecule type" value="Genomic_DNA"/>
</dbReference>
<dbReference type="AlphaFoldDB" id="H0EBP2"/>
<comment type="similarity">
    <text evidence="2">Belongs to the class-V pyridoxal-phosphate-dependent aminotransferase family. Csd subfamily.</text>
</comment>
<dbReference type="PATRIC" id="fig|1097667.3.peg.4236"/>
<dbReference type="Gene3D" id="3.40.640.10">
    <property type="entry name" value="Type I PLP-dependent aspartate aminotransferase-like (Major domain)"/>
    <property type="match status" value="1"/>
</dbReference>
<dbReference type="Proteomes" id="UP000005143">
    <property type="component" value="Unassembled WGS sequence"/>
</dbReference>
<evidence type="ECO:0000256" key="5">
    <source>
        <dbReference type="ARBA" id="ARBA00022898"/>
    </source>
</evidence>
<accession>H0EBP2</accession>
<dbReference type="InterPro" id="IPR015421">
    <property type="entry name" value="PyrdxlP-dep_Trfase_major"/>
</dbReference>
<dbReference type="EC" id="2.8.1.7" evidence="3"/>
<evidence type="ECO:0000313" key="8">
    <source>
        <dbReference type="EMBL" id="EHN08904.1"/>
    </source>
</evidence>
<dbReference type="PANTHER" id="PTHR43586">
    <property type="entry name" value="CYSTEINE DESULFURASE"/>
    <property type="match status" value="1"/>
</dbReference>
<proteinExistence type="inferred from homology"/>
<dbReference type="CDD" id="cd06453">
    <property type="entry name" value="SufS_like"/>
    <property type="match status" value="1"/>
</dbReference>
<dbReference type="GO" id="GO:0030170">
    <property type="term" value="F:pyridoxal phosphate binding"/>
    <property type="evidence" value="ECO:0007669"/>
    <property type="project" value="InterPro"/>
</dbReference>
<dbReference type="Pfam" id="PF00266">
    <property type="entry name" value="Aminotran_5"/>
    <property type="match status" value="1"/>
</dbReference>
<dbReference type="PANTHER" id="PTHR43586:SF8">
    <property type="entry name" value="CYSTEINE DESULFURASE 1, CHLOROPLASTIC"/>
    <property type="match status" value="1"/>
</dbReference>
<evidence type="ECO:0000256" key="1">
    <source>
        <dbReference type="ARBA" id="ARBA00001933"/>
    </source>
</evidence>
<feature type="domain" description="Aminotransferase class V" evidence="7">
    <location>
        <begin position="38"/>
        <end position="410"/>
    </location>
</feature>
<dbReference type="InterPro" id="IPR015424">
    <property type="entry name" value="PyrdxlP-dep_Trfase"/>
</dbReference>
<dbReference type="NCBIfam" id="TIGR01979">
    <property type="entry name" value="sufS"/>
    <property type="match status" value="1"/>
</dbReference>
<keyword evidence="4 8" id="KW-0808">Transferase</keyword>
<dbReference type="InterPro" id="IPR010970">
    <property type="entry name" value="Cys_dSase_SufS"/>
</dbReference>
<dbReference type="GO" id="GO:0031071">
    <property type="term" value="F:cysteine desulfurase activity"/>
    <property type="evidence" value="ECO:0007669"/>
    <property type="project" value="UniProtKB-EC"/>
</dbReference>
<dbReference type="InterPro" id="IPR015422">
    <property type="entry name" value="PyrdxlP-dep_Trfase_small"/>
</dbReference>
<dbReference type="GO" id="GO:0006534">
    <property type="term" value="P:cysteine metabolic process"/>
    <property type="evidence" value="ECO:0007669"/>
    <property type="project" value="InterPro"/>
</dbReference>
<evidence type="ECO:0000256" key="2">
    <source>
        <dbReference type="ARBA" id="ARBA00010447"/>
    </source>
</evidence>
<keyword evidence="5" id="KW-0663">Pyridoxal phosphate</keyword>
<sequence length="422" mass="44581">MHDSAPLTESAATTDVPSLDVDAVRAQFPYLEREDDVVYLDSGASAQKPRAVLDAMYAFGGSHYANIHRGVHVLAREADAAFDAARETVAAFVGSTARETIFTGSVTQSINLVAHSWGRTNVGAGDEVVITHMEHHANLVPWQQLCIAQGATLRYLELDEQGRIRLEQLDEFLAGGRVKLVALAHVSNVLGTINPIAEVVRRAHDAGALVLVDGAQAVPQMPVDVAALDADFYGWTGHKLYGPTGIGVLHVRRELLAGMPPFLTGGDMIRIVDFQETSWADGIHRFEAGTPPIIEAVGLAAACDWVGAIGGPAAVHAHEQAITAYALEQLGAIEGIDVVGPRDAAGRGALTAFAMAGVHPHDVAEIIARDGVCVRAGQHCAEPLHRALGIPSTTRASFAAHTTRGEIDALVASIGRVQSIFG</sequence>
<evidence type="ECO:0000256" key="6">
    <source>
        <dbReference type="ARBA" id="ARBA00050776"/>
    </source>
</evidence>
<gene>
    <name evidence="8" type="ORF">PAI11_42750</name>
</gene>
<protein>
    <recommendedName>
        <fullName evidence="3">cysteine desulfurase</fullName>
        <ecNumber evidence="3">2.8.1.7</ecNumber>
    </recommendedName>
</protein>
<name>H0EBP2_9ACTN</name>
<dbReference type="SUPFAM" id="SSF53383">
    <property type="entry name" value="PLP-dependent transferases"/>
    <property type="match status" value="1"/>
</dbReference>
<reference evidence="8 9" key="1">
    <citation type="journal article" date="2013" name="Biodegradation">
        <title>Quantitative proteomic analysis of ibuprofen-degrading Patulibacter sp. strain I11.</title>
        <authorList>
            <person name="Almeida B."/>
            <person name="Kjeldal H."/>
            <person name="Lolas I."/>
            <person name="Knudsen A.D."/>
            <person name="Carvalho G."/>
            <person name="Nielsen K.L."/>
            <person name="Barreto Crespo M.T."/>
            <person name="Stensballe A."/>
            <person name="Nielsen J.L."/>
        </authorList>
    </citation>
    <scope>NUCLEOTIDE SEQUENCE [LARGE SCALE GENOMIC DNA]</scope>
    <source>
        <strain evidence="8 9">I11</strain>
    </source>
</reference>